<keyword evidence="4" id="KW-0963">Cytoplasm</keyword>
<gene>
    <name evidence="12" type="ORF">C2L71_07340</name>
</gene>
<dbReference type="EMBL" id="PPEK01000007">
    <property type="protein sequence ID" value="PNV67612.1"/>
    <property type="molecule type" value="Genomic_DNA"/>
</dbReference>
<evidence type="ECO:0000259" key="11">
    <source>
        <dbReference type="PROSITE" id="PS50059"/>
    </source>
</evidence>
<proteinExistence type="inferred from homology"/>
<dbReference type="GO" id="GO:0003755">
    <property type="term" value="F:peptidyl-prolyl cis-trans isomerase activity"/>
    <property type="evidence" value="ECO:0007669"/>
    <property type="project" value="UniProtKB-UniRule"/>
</dbReference>
<keyword evidence="13" id="KW-1185">Reference proteome</keyword>
<dbReference type="RefSeq" id="WP_103265123.1">
    <property type="nucleotide sequence ID" value="NZ_CABMLE010000007.1"/>
</dbReference>
<evidence type="ECO:0000256" key="9">
    <source>
        <dbReference type="PROSITE-ProRule" id="PRU00277"/>
    </source>
</evidence>
<comment type="caution">
    <text evidence="12">The sequence shown here is derived from an EMBL/GenBank/DDBJ whole genome shotgun (WGS) entry which is preliminary data.</text>
</comment>
<dbReference type="AlphaFoldDB" id="A0A2K2UBK1"/>
<evidence type="ECO:0000256" key="3">
    <source>
        <dbReference type="ARBA" id="ARBA00006577"/>
    </source>
</evidence>
<accession>A0A2K2UBK1</accession>
<evidence type="ECO:0000256" key="2">
    <source>
        <dbReference type="ARBA" id="ARBA00004496"/>
    </source>
</evidence>
<evidence type="ECO:0000256" key="10">
    <source>
        <dbReference type="RuleBase" id="RU003915"/>
    </source>
</evidence>
<dbReference type="PANTHER" id="PTHR47861">
    <property type="entry name" value="FKBP-TYPE PEPTIDYL-PROLYL CIS-TRANS ISOMERASE SLYD"/>
    <property type="match status" value="1"/>
</dbReference>
<dbReference type="InterPro" id="IPR046357">
    <property type="entry name" value="PPIase_dom_sf"/>
</dbReference>
<comment type="subcellular location">
    <subcellularLocation>
        <location evidence="2">Cytoplasm</location>
    </subcellularLocation>
</comment>
<comment type="function">
    <text evidence="8">Also involved in hydrogenase metallocenter assembly, probably by participating in the nickel insertion step. This function in hydrogenase biosynthesis requires chaperone activity and the presence of the metal-binding domain, but not PPIase activity.</text>
</comment>
<reference evidence="13" key="1">
    <citation type="submission" date="2018-01" db="EMBL/GenBank/DDBJ databases">
        <title>Rubneribacter badeniensis gen. nov., sp. nov., and Colonibacter rubneri, gen. nov., sp. nov., WGS of new members of the Eggerthellaceae.</title>
        <authorList>
            <person name="Danylec N."/>
            <person name="Stoll D.A."/>
            <person name="Doetsch A."/>
            <person name="Kulling S.E."/>
            <person name="Huch M."/>
        </authorList>
    </citation>
    <scope>NUCLEOTIDE SEQUENCE [LARGE SCALE GENOMIC DNA]</scope>
    <source>
        <strain evidence="13">ResAG-96</strain>
    </source>
</reference>
<evidence type="ECO:0000256" key="1">
    <source>
        <dbReference type="ARBA" id="ARBA00000971"/>
    </source>
</evidence>
<sequence length="147" mass="16907">MNNENRMVKVAYRGYFDDGTTFIDQREQPIEFPCVAGWMPPAFIETVRDMEVGETRRAHVSADEAYEERTDARILEVERAKIPADVRLVVGEMVNLEQPDGQTFPARLTALDGERAVFDMNHDAICKALNFEITLLDVYDLPDRRRI</sequence>
<dbReference type="Pfam" id="PF00254">
    <property type="entry name" value="FKBP_C"/>
    <property type="match status" value="1"/>
</dbReference>
<feature type="domain" description="PPIase FKBP-type" evidence="11">
    <location>
        <begin position="5"/>
        <end position="89"/>
    </location>
</feature>
<dbReference type="EC" id="5.2.1.8" evidence="10"/>
<dbReference type="PANTHER" id="PTHR47861:SF3">
    <property type="entry name" value="FKBP-TYPE PEPTIDYL-PROLYL CIS-TRANS ISOMERASE SLYD"/>
    <property type="match status" value="1"/>
</dbReference>
<protein>
    <recommendedName>
        <fullName evidence="10">Peptidyl-prolyl cis-trans isomerase</fullName>
        <ecNumber evidence="10">5.2.1.8</ecNumber>
    </recommendedName>
</protein>
<comment type="catalytic activity">
    <reaction evidence="1 9 10">
        <text>[protein]-peptidylproline (omega=180) = [protein]-peptidylproline (omega=0)</text>
        <dbReference type="Rhea" id="RHEA:16237"/>
        <dbReference type="Rhea" id="RHEA-COMP:10747"/>
        <dbReference type="Rhea" id="RHEA-COMP:10748"/>
        <dbReference type="ChEBI" id="CHEBI:83833"/>
        <dbReference type="ChEBI" id="CHEBI:83834"/>
        <dbReference type="EC" id="5.2.1.8"/>
    </reaction>
</comment>
<evidence type="ECO:0000313" key="13">
    <source>
        <dbReference type="Proteomes" id="UP000236197"/>
    </source>
</evidence>
<evidence type="ECO:0000256" key="8">
    <source>
        <dbReference type="ARBA" id="ARBA00037071"/>
    </source>
</evidence>
<dbReference type="GO" id="GO:0042026">
    <property type="term" value="P:protein refolding"/>
    <property type="evidence" value="ECO:0007669"/>
    <property type="project" value="UniProtKB-ARBA"/>
</dbReference>
<dbReference type="OrthoDB" id="25996at2"/>
<dbReference type="SUPFAM" id="SSF54534">
    <property type="entry name" value="FKBP-like"/>
    <property type="match status" value="1"/>
</dbReference>
<dbReference type="Proteomes" id="UP000236197">
    <property type="component" value="Unassembled WGS sequence"/>
</dbReference>
<keyword evidence="5 9" id="KW-0697">Rotamase</keyword>
<dbReference type="InterPro" id="IPR001179">
    <property type="entry name" value="PPIase_FKBP_dom"/>
</dbReference>
<dbReference type="PROSITE" id="PS50059">
    <property type="entry name" value="FKBP_PPIASE"/>
    <property type="match status" value="1"/>
</dbReference>
<evidence type="ECO:0000256" key="4">
    <source>
        <dbReference type="ARBA" id="ARBA00022490"/>
    </source>
</evidence>
<keyword evidence="6" id="KW-0143">Chaperone</keyword>
<evidence type="ECO:0000313" key="12">
    <source>
        <dbReference type="EMBL" id="PNV67612.1"/>
    </source>
</evidence>
<keyword evidence="7 9" id="KW-0413">Isomerase</keyword>
<dbReference type="GO" id="GO:0005737">
    <property type="term" value="C:cytoplasm"/>
    <property type="evidence" value="ECO:0007669"/>
    <property type="project" value="UniProtKB-SubCell"/>
</dbReference>
<comment type="similarity">
    <text evidence="3 10">Belongs to the FKBP-type PPIase family.</text>
</comment>
<evidence type="ECO:0000256" key="7">
    <source>
        <dbReference type="ARBA" id="ARBA00023235"/>
    </source>
</evidence>
<evidence type="ECO:0000256" key="6">
    <source>
        <dbReference type="ARBA" id="ARBA00023186"/>
    </source>
</evidence>
<evidence type="ECO:0000256" key="5">
    <source>
        <dbReference type="ARBA" id="ARBA00023110"/>
    </source>
</evidence>
<organism evidence="12 13">
    <name type="scientific">Enteroscipio rubneri</name>
    <dbReference type="NCBI Taxonomy" id="2070686"/>
    <lineage>
        <taxon>Bacteria</taxon>
        <taxon>Bacillati</taxon>
        <taxon>Actinomycetota</taxon>
        <taxon>Coriobacteriia</taxon>
        <taxon>Eggerthellales</taxon>
        <taxon>Eggerthellaceae</taxon>
        <taxon>Enteroscipio</taxon>
    </lineage>
</organism>
<dbReference type="Gene3D" id="3.10.50.40">
    <property type="match status" value="1"/>
</dbReference>
<name>A0A2K2UBK1_9ACTN</name>